<keyword evidence="7" id="KW-0411">Iron-sulfur</keyword>
<evidence type="ECO:0000313" key="10">
    <source>
        <dbReference type="EMBL" id="KAK4153765.1"/>
    </source>
</evidence>
<evidence type="ECO:0000256" key="1">
    <source>
        <dbReference type="ARBA" id="ARBA00001966"/>
    </source>
</evidence>
<reference evidence="10" key="2">
    <citation type="submission" date="2023-05" db="EMBL/GenBank/DDBJ databases">
        <authorList>
            <consortium name="Lawrence Berkeley National Laboratory"/>
            <person name="Steindorff A."/>
            <person name="Hensen N."/>
            <person name="Bonometti L."/>
            <person name="Westerberg I."/>
            <person name="Brannstrom I.O."/>
            <person name="Guillou S."/>
            <person name="Cros-Aarteil S."/>
            <person name="Calhoun S."/>
            <person name="Haridas S."/>
            <person name="Kuo A."/>
            <person name="Mondo S."/>
            <person name="Pangilinan J."/>
            <person name="Riley R."/>
            <person name="Labutti K."/>
            <person name="Andreopoulos B."/>
            <person name="Lipzen A."/>
            <person name="Chen C."/>
            <person name="Yanf M."/>
            <person name="Daum C."/>
            <person name="Ng V."/>
            <person name="Clum A."/>
            <person name="Ohm R."/>
            <person name="Martin F."/>
            <person name="Silar P."/>
            <person name="Natvig D."/>
            <person name="Lalanne C."/>
            <person name="Gautier V."/>
            <person name="Ament-Velasquez S.L."/>
            <person name="Kruys A."/>
            <person name="Hutchinson M.I."/>
            <person name="Powell A.J."/>
            <person name="Barry K."/>
            <person name="Miller A.N."/>
            <person name="Grigoriev I.V."/>
            <person name="Debuchy R."/>
            <person name="Gladieux P."/>
            <person name="Thoren M.H."/>
            <person name="Johannesson H."/>
        </authorList>
    </citation>
    <scope>NUCLEOTIDE SEQUENCE</scope>
    <source>
        <strain evidence="10">CBS 538.74</strain>
    </source>
</reference>
<dbReference type="AlphaFoldDB" id="A0AAN6VNX8"/>
<comment type="caution">
    <text evidence="10">The sequence shown here is derived from an EMBL/GenBank/DDBJ whole genome shotgun (WGS) entry which is preliminary data.</text>
</comment>
<comment type="similarity">
    <text evidence="2">Belongs to the complex I 23 kDa subunit family.</text>
</comment>
<dbReference type="InterPro" id="IPR017896">
    <property type="entry name" value="4Fe4S_Fe-S-bd"/>
</dbReference>
<dbReference type="GO" id="GO:0051539">
    <property type="term" value="F:4 iron, 4 sulfur cluster binding"/>
    <property type="evidence" value="ECO:0007669"/>
    <property type="project" value="UniProtKB-KW"/>
</dbReference>
<dbReference type="GO" id="GO:0006120">
    <property type="term" value="P:mitochondrial electron transport, NADH to ubiquinone"/>
    <property type="evidence" value="ECO:0007669"/>
    <property type="project" value="TreeGrafter"/>
</dbReference>
<dbReference type="GO" id="GO:0032981">
    <property type="term" value="P:mitochondrial respiratory chain complex I assembly"/>
    <property type="evidence" value="ECO:0007669"/>
    <property type="project" value="TreeGrafter"/>
</dbReference>
<feature type="compositionally biased region" description="Acidic residues" evidence="8">
    <location>
        <begin position="482"/>
        <end position="494"/>
    </location>
</feature>
<keyword evidence="5" id="KW-1278">Translocase</keyword>
<protein>
    <submittedName>
        <fullName evidence="10">Oxidoreductase-like protein</fullName>
    </submittedName>
</protein>
<evidence type="ECO:0000256" key="6">
    <source>
        <dbReference type="ARBA" id="ARBA00023004"/>
    </source>
</evidence>
<evidence type="ECO:0000313" key="11">
    <source>
        <dbReference type="Proteomes" id="UP001302745"/>
    </source>
</evidence>
<feature type="compositionally biased region" description="Basic residues" evidence="8">
    <location>
        <begin position="468"/>
        <end position="477"/>
    </location>
</feature>
<dbReference type="SUPFAM" id="SSF54862">
    <property type="entry name" value="4Fe-4S ferredoxins"/>
    <property type="match status" value="1"/>
</dbReference>
<dbReference type="NCBIfam" id="TIGR01971">
    <property type="entry name" value="NuoI"/>
    <property type="match status" value="1"/>
</dbReference>
<organism evidence="10 11">
    <name type="scientific">Chaetomidium leptoderma</name>
    <dbReference type="NCBI Taxonomy" id="669021"/>
    <lineage>
        <taxon>Eukaryota</taxon>
        <taxon>Fungi</taxon>
        <taxon>Dikarya</taxon>
        <taxon>Ascomycota</taxon>
        <taxon>Pezizomycotina</taxon>
        <taxon>Sordariomycetes</taxon>
        <taxon>Sordariomycetidae</taxon>
        <taxon>Sordariales</taxon>
        <taxon>Chaetomiaceae</taxon>
        <taxon>Chaetomidium</taxon>
    </lineage>
</organism>
<comment type="cofactor">
    <cofactor evidence="1">
        <name>[4Fe-4S] cluster</name>
        <dbReference type="ChEBI" id="CHEBI:49883"/>
    </cofactor>
</comment>
<feature type="region of interest" description="Disordered" evidence="8">
    <location>
        <begin position="85"/>
        <end position="265"/>
    </location>
</feature>
<evidence type="ECO:0000259" key="9">
    <source>
        <dbReference type="PROSITE" id="PS51379"/>
    </source>
</evidence>
<dbReference type="Proteomes" id="UP001302745">
    <property type="component" value="Unassembled WGS sequence"/>
</dbReference>
<dbReference type="GO" id="GO:0016020">
    <property type="term" value="C:membrane"/>
    <property type="evidence" value="ECO:0007669"/>
    <property type="project" value="InterPro"/>
</dbReference>
<keyword evidence="3" id="KW-0004">4Fe-4S</keyword>
<keyword evidence="4" id="KW-0479">Metal-binding</keyword>
<feature type="domain" description="4Fe-4S ferredoxin-type" evidence="9">
    <location>
        <begin position="660"/>
        <end position="689"/>
    </location>
</feature>
<dbReference type="HAMAP" id="MF_01351">
    <property type="entry name" value="NDH1_NuoI"/>
    <property type="match status" value="1"/>
</dbReference>
<dbReference type="PANTHER" id="PTHR10849:SF20">
    <property type="entry name" value="NADH DEHYDROGENASE [UBIQUINONE] IRON-SULFUR PROTEIN 8, MITOCHONDRIAL"/>
    <property type="match status" value="1"/>
</dbReference>
<evidence type="ECO:0000256" key="7">
    <source>
        <dbReference type="ARBA" id="ARBA00023014"/>
    </source>
</evidence>
<reference evidence="10" key="1">
    <citation type="journal article" date="2023" name="Mol. Phylogenet. Evol.">
        <title>Genome-scale phylogeny and comparative genomics of the fungal order Sordariales.</title>
        <authorList>
            <person name="Hensen N."/>
            <person name="Bonometti L."/>
            <person name="Westerberg I."/>
            <person name="Brannstrom I.O."/>
            <person name="Guillou S."/>
            <person name="Cros-Aarteil S."/>
            <person name="Calhoun S."/>
            <person name="Haridas S."/>
            <person name="Kuo A."/>
            <person name="Mondo S."/>
            <person name="Pangilinan J."/>
            <person name="Riley R."/>
            <person name="LaButti K."/>
            <person name="Andreopoulos B."/>
            <person name="Lipzen A."/>
            <person name="Chen C."/>
            <person name="Yan M."/>
            <person name="Daum C."/>
            <person name="Ng V."/>
            <person name="Clum A."/>
            <person name="Steindorff A."/>
            <person name="Ohm R.A."/>
            <person name="Martin F."/>
            <person name="Silar P."/>
            <person name="Natvig D.O."/>
            <person name="Lalanne C."/>
            <person name="Gautier V."/>
            <person name="Ament-Velasquez S.L."/>
            <person name="Kruys A."/>
            <person name="Hutchinson M.I."/>
            <person name="Powell A.J."/>
            <person name="Barry K."/>
            <person name="Miller A.N."/>
            <person name="Grigoriev I.V."/>
            <person name="Debuchy R."/>
            <person name="Gladieux P."/>
            <person name="Hiltunen Thoren M."/>
            <person name="Johannesson H."/>
        </authorList>
    </citation>
    <scope>NUCLEOTIDE SEQUENCE</scope>
    <source>
        <strain evidence="10">CBS 538.74</strain>
    </source>
</reference>
<feature type="compositionally biased region" description="Low complexity" evidence="8">
    <location>
        <begin position="126"/>
        <end position="148"/>
    </location>
</feature>
<dbReference type="GO" id="GO:0003954">
    <property type="term" value="F:NADH dehydrogenase activity"/>
    <property type="evidence" value="ECO:0007669"/>
    <property type="project" value="TreeGrafter"/>
</dbReference>
<proteinExistence type="inferred from homology"/>
<evidence type="ECO:0000256" key="2">
    <source>
        <dbReference type="ARBA" id="ARBA00010277"/>
    </source>
</evidence>
<feature type="region of interest" description="Disordered" evidence="8">
    <location>
        <begin position="453"/>
        <end position="498"/>
    </location>
</feature>
<feature type="compositionally biased region" description="Polar residues" evidence="8">
    <location>
        <begin position="256"/>
        <end position="265"/>
    </location>
</feature>
<evidence type="ECO:0000256" key="3">
    <source>
        <dbReference type="ARBA" id="ARBA00022485"/>
    </source>
</evidence>
<accession>A0AAN6VNX8</accession>
<feature type="region of interest" description="Disordered" evidence="8">
    <location>
        <begin position="351"/>
        <end position="395"/>
    </location>
</feature>
<name>A0AAN6VNX8_9PEZI</name>
<keyword evidence="11" id="KW-1185">Reference proteome</keyword>
<dbReference type="NCBIfam" id="NF004539">
    <property type="entry name" value="PRK05888.1-5"/>
    <property type="match status" value="1"/>
</dbReference>
<dbReference type="Pfam" id="PF12838">
    <property type="entry name" value="Fer4_7"/>
    <property type="match status" value="1"/>
</dbReference>
<dbReference type="Gene3D" id="3.30.70.3270">
    <property type="match status" value="1"/>
</dbReference>
<dbReference type="PROSITE" id="PS00198">
    <property type="entry name" value="4FE4S_FER_1"/>
    <property type="match status" value="2"/>
</dbReference>
<dbReference type="GO" id="GO:0005739">
    <property type="term" value="C:mitochondrion"/>
    <property type="evidence" value="ECO:0007669"/>
    <property type="project" value="UniProtKB-ARBA"/>
</dbReference>
<feature type="domain" description="4Fe-4S ferredoxin-type" evidence="9">
    <location>
        <begin position="699"/>
        <end position="728"/>
    </location>
</feature>
<dbReference type="PANTHER" id="PTHR10849">
    <property type="entry name" value="NADH DEHYDROGENASE UBIQUINONE IRON-SULFUR PROTEIN 8, MITOCHONDRIAL"/>
    <property type="match status" value="1"/>
</dbReference>
<dbReference type="EMBL" id="MU856930">
    <property type="protein sequence ID" value="KAK4153765.1"/>
    <property type="molecule type" value="Genomic_DNA"/>
</dbReference>
<evidence type="ECO:0000256" key="4">
    <source>
        <dbReference type="ARBA" id="ARBA00022723"/>
    </source>
</evidence>
<dbReference type="PROSITE" id="PS51379">
    <property type="entry name" value="4FE4S_FER_2"/>
    <property type="match status" value="2"/>
</dbReference>
<dbReference type="GO" id="GO:0046872">
    <property type="term" value="F:metal ion binding"/>
    <property type="evidence" value="ECO:0007669"/>
    <property type="project" value="UniProtKB-KW"/>
</dbReference>
<keyword evidence="6" id="KW-0408">Iron</keyword>
<dbReference type="FunFam" id="3.30.70.3270:FF:000001">
    <property type="entry name" value="NADH-quinone oxidoreductase subunit I 1"/>
    <property type="match status" value="1"/>
</dbReference>
<dbReference type="InterPro" id="IPR017900">
    <property type="entry name" value="4Fe4S_Fe_S_CS"/>
</dbReference>
<dbReference type="InterPro" id="IPR010226">
    <property type="entry name" value="NADH_quinone_OxRdtase_chainI"/>
</dbReference>
<evidence type="ECO:0000256" key="5">
    <source>
        <dbReference type="ARBA" id="ARBA00022967"/>
    </source>
</evidence>
<gene>
    <name evidence="10" type="ORF">C8A00DRAFT_43336</name>
</gene>
<evidence type="ECO:0000256" key="8">
    <source>
        <dbReference type="SAM" id="MobiDB-lite"/>
    </source>
</evidence>
<feature type="compositionally biased region" description="Low complexity" evidence="8">
    <location>
        <begin position="91"/>
        <end position="107"/>
    </location>
</feature>
<sequence length="768" mass="83415">MAARPQPEARSLSTINYLAANPPQYPYHPELRESLTLYISRVPGTQDIVLSTSRPQRKNVTGEDIANSLYYVHLDSPEDGLLAAPKRRVDAVSPRSSSESARSTIARKPLPSSAKVPGLESGAVDSSLPKLPAASPSPLFRAPASESVAPPPSSVAQPLSGTTVEGYRENPMFHKGRSGGPQTMSSAASIPRKALGGTAPSASVSDARPQERPATPAPPGTLAAHPAGQALRITSPSSPLRQDRTLSPGKLGHRPSSVSSGTQFNVGKISSFQTNVPTPDAADPRLDPNNMGGLLANTQKIDIRLETSGYAKYRDMPSRADQVTSTLKPAWKPVEEGFSRQIVMSYGAGWKDRPGSPVNAGNPLPEDSTAPRASHTRHGSTTSPTLITHPGPGLKPKGYFRTGTDGRSLKCRHVLDPASARIDPRDVAQSIRDAQAMGRSRGDELELRFNLPHGPAHQAAGRDGGSKGNRKLLHHKSRSSDGESEDEDDYDDYDTNTPMDLTLAKEHAGGGNRGRRAKLGKLIIHDEGLKMLDLVVAANIGIAPKTMASPAVSMASRQMSLVRAPLAMSRTIPSQMLVARRGYATPAGPPPKNFRLKPPTQWDQEKESTFDKVGKYFLLTEMMRGMYLLMEQFFRPPYTIYYPFEKGPISPRFRGEHALRRYPSGEERCIACKLCEAVCPAQAITIEAEERADGSRRTTRYDIDMTKCIYCGFCQESCPVDAIVESPNAEYATETREELLYNKEKLLSNGDKWEPELAATIRADAPYR</sequence>
<dbReference type="NCBIfam" id="NF004538">
    <property type="entry name" value="PRK05888.1-4"/>
    <property type="match status" value="1"/>
</dbReference>